<feature type="active site" description="Proton donor" evidence="4">
    <location>
        <position position="368"/>
    </location>
</feature>
<evidence type="ECO:0000256" key="4">
    <source>
        <dbReference type="PIRSR" id="PIRSR001112-1"/>
    </source>
</evidence>
<evidence type="ECO:0000256" key="3">
    <source>
        <dbReference type="ARBA" id="ARBA00022801"/>
    </source>
</evidence>
<gene>
    <name evidence="6" type="ORF">SSP24_31340</name>
</gene>
<feature type="domain" description="Epoxide hydrolase N-terminal" evidence="5">
    <location>
        <begin position="58"/>
        <end position="163"/>
    </location>
</feature>
<name>A0A4Y3VIN7_9ACTN</name>
<comment type="similarity">
    <text evidence="1">Belongs to the peptidase S33 family.</text>
</comment>
<evidence type="ECO:0000313" key="6">
    <source>
        <dbReference type="EMBL" id="GEC05479.1"/>
    </source>
</evidence>
<dbReference type="PANTHER" id="PTHR21661:SF35">
    <property type="entry name" value="EPOXIDE HYDROLASE"/>
    <property type="match status" value="1"/>
</dbReference>
<dbReference type="InterPro" id="IPR010497">
    <property type="entry name" value="Epoxide_hydro_N"/>
</dbReference>
<dbReference type="Proteomes" id="UP000317881">
    <property type="component" value="Unassembled WGS sequence"/>
</dbReference>
<dbReference type="SUPFAM" id="SSF53474">
    <property type="entry name" value="alpha/beta-Hydrolases"/>
    <property type="match status" value="1"/>
</dbReference>
<evidence type="ECO:0000256" key="1">
    <source>
        <dbReference type="ARBA" id="ARBA00010088"/>
    </source>
</evidence>
<evidence type="ECO:0000259" key="5">
    <source>
        <dbReference type="Pfam" id="PF06441"/>
    </source>
</evidence>
<dbReference type="InterPro" id="IPR016292">
    <property type="entry name" value="Epoxide_hydrolase"/>
</dbReference>
<keyword evidence="7" id="KW-1185">Reference proteome</keyword>
<evidence type="ECO:0000256" key="2">
    <source>
        <dbReference type="ARBA" id="ARBA00022797"/>
    </source>
</evidence>
<proteinExistence type="inferred from homology"/>
<reference evidence="6 7" key="1">
    <citation type="submission" date="2019-06" db="EMBL/GenBank/DDBJ databases">
        <title>Whole genome shotgun sequence of Streptomyces spinoverrucosus NBRC 14228.</title>
        <authorList>
            <person name="Hosoyama A."/>
            <person name="Uohara A."/>
            <person name="Ohji S."/>
            <person name="Ichikawa N."/>
        </authorList>
    </citation>
    <scope>NUCLEOTIDE SEQUENCE [LARGE SCALE GENOMIC DNA]</scope>
    <source>
        <strain evidence="6 7">NBRC 14228</strain>
    </source>
</reference>
<keyword evidence="3 6" id="KW-0378">Hydrolase</keyword>
<feature type="active site" description="Proton acceptor" evidence="4">
    <location>
        <position position="424"/>
    </location>
</feature>
<organism evidence="6 7">
    <name type="scientific">Streptomyces spinoverrucosus</name>
    <dbReference type="NCBI Taxonomy" id="284043"/>
    <lineage>
        <taxon>Bacteria</taxon>
        <taxon>Bacillati</taxon>
        <taxon>Actinomycetota</taxon>
        <taxon>Actinomycetes</taxon>
        <taxon>Kitasatosporales</taxon>
        <taxon>Streptomycetaceae</taxon>
        <taxon>Streptomyces</taxon>
    </lineage>
</organism>
<dbReference type="AlphaFoldDB" id="A0A4Y3VIN7"/>
<dbReference type="PANTHER" id="PTHR21661">
    <property type="entry name" value="EPOXIDE HYDROLASE 1-RELATED"/>
    <property type="match status" value="1"/>
</dbReference>
<protein>
    <submittedName>
        <fullName evidence="6">Microsomal epoxide hydrolase</fullName>
    </submittedName>
</protein>
<accession>A0A4Y3VIN7</accession>
<dbReference type="InterPro" id="IPR000639">
    <property type="entry name" value="Epox_hydrolase-like"/>
</dbReference>
<dbReference type="PIRSF" id="PIRSF001112">
    <property type="entry name" value="Epoxide_hydrolase"/>
    <property type="match status" value="1"/>
</dbReference>
<dbReference type="GO" id="GO:0004301">
    <property type="term" value="F:epoxide hydrolase activity"/>
    <property type="evidence" value="ECO:0007669"/>
    <property type="project" value="TreeGrafter"/>
</dbReference>
<keyword evidence="2" id="KW-0058">Aromatic hydrocarbons catabolism</keyword>
<comment type="caution">
    <text evidence="6">The sequence shown here is derived from an EMBL/GenBank/DDBJ whole genome shotgun (WGS) entry which is preliminary data.</text>
</comment>
<dbReference type="EMBL" id="BJND01000020">
    <property type="protein sequence ID" value="GEC05479.1"/>
    <property type="molecule type" value="Genomic_DNA"/>
</dbReference>
<dbReference type="GO" id="GO:0097176">
    <property type="term" value="P:epoxide metabolic process"/>
    <property type="evidence" value="ECO:0007669"/>
    <property type="project" value="TreeGrafter"/>
</dbReference>
<dbReference type="Pfam" id="PF06441">
    <property type="entry name" value="EHN"/>
    <property type="match status" value="1"/>
</dbReference>
<dbReference type="PRINTS" id="PR00412">
    <property type="entry name" value="EPOXHYDRLASE"/>
</dbReference>
<evidence type="ECO:0000313" key="7">
    <source>
        <dbReference type="Proteomes" id="UP000317881"/>
    </source>
</evidence>
<dbReference type="Gene3D" id="3.40.50.1820">
    <property type="entry name" value="alpha/beta hydrolase"/>
    <property type="match status" value="1"/>
</dbReference>
<sequence>MVNPSVAMGTSWGVERGHLYRPAGRAKLIGRAQNPSVAAGSLRTSIATMTTSPPADGIRPFRLDIPQRDLDDLYDRLDRTRWPEELPGVGWAYGVPGDYLRELVRYWRHTYDWRAAEARLNEWPQFTTTIDGTNVHFAHVRSPEPDATPLVVTHGWPGSIVEFLDVVGPLTDPAAHGGDPADAFHVVLPSIPGFGLSGPTPDTGWEAGRVADAWAELMSRLGYERFGAQGGDWGAAISRELGRAHPGRVIGVHLNLLPGAQATTEPTGEELAGLSAEERERTLTSWRRWSAWSREGTGYAVLQSTRPQTLAYALTDSPVGQLAWIVEKFREWTDSDELPEEAVDRDRLLTNVMLYWLTGTAGSSARIYYERAHTHDGRVARPQEPSAAPTAVALFPAELQIPLRHKADGTENIVRWTRFDRGGHFAAMEEPDLLVGDVRAFFRQVREKPEA</sequence>
<dbReference type="InterPro" id="IPR029058">
    <property type="entry name" value="AB_hydrolase_fold"/>
</dbReference>
<feature type="active site" description="Nucleophile" evidence="4">
    <location>
        <position position="232"/>
    </location>
</feature>